<evidence type="ECO:0000259" key="24">
    <source>
        <dbReference type="Pfam" id="PF17900"/>
    </source>
</evidence>
<evidence type="ECO:0000256" key="14">
    <source>
        <dbReference type="ARBA" id="ARBA00023157"/>
    </source>
</evidence>
<dbReference type="GO" id="GO:0005737">
    <property type="term" value="C:cytoplasm"/>
    <property type="evidence" value="ECO:0007669"/>
    <property type="project" value="TreeGrafter"/>
</dbReference>
<dbReference type="FunFam" id="1.10.390.10:FF:000016">
    <property type="entry name" value="Glutamyl aminopeptidase"/>
    <property type="match status" value="1"/>
</dbReference>
<feature type="chain" id="PRO_5035857019" description="Aminopeptidase" evidence="21">
    <location>
        <begin position="20"/>
        <end position="973"/>
    </location>
</feature>
<dbReference type="Gene3D" id="2.60.40.1730">
    <property type="entry name" value="tricorn interacting facor f3 domain"/>
    <property type="match status" value="1"/>
</dbReference>
<keyword evidence="13" id="KW-0472">Membrane</keyword>
<dbReference type="InterPro" id="IPR014782">
    <property type="entry name" value="Peptidase_M1_dom"/>
</dbReference>
<dbReference type="FunFam" id="2.60.40.1910:FF:000006">
    <property type="entry name" value="Aminopeptidase"/>
    <property type="match status" value="1"/>
</dbReference>
<accession>A0A8S4PFN4</accession>
<dbReference type="GO" id="GO:0005615">
    <property type="term" value="C:extracellular space"/>
    <property type="evidence" value="ECO:0007669"/>
    <property type="project" value="TreeGrafter"/>
</dbReference>
<dbReference type="GO" id="GO:0005886">
    <property type="term" value="C:plasma membrane"/>
    <property type="evidence" value="ECO:0007669"/>
    <property type="project" value="UniProtKB-SubCell"/>
</dbReference>
<dbReference type="InterPro" id="IPR024571">
    <property type="entry name" value="ERAP1-like_C_dom"/>
</dbReference>
<proteinExistence type="inferred from homology"/>
<feature type="site" description="Transition state stabilizer" evidence="18">
    <location>
        <position position="478"/>
    </location>
</feature>
<keyword evidence="14" id="KW-1015">Disulfide bond</keyword>
<keyword evidence="10" id="KW-0735">Signal-anchor</keyword>
<evidence type="ECO:0000256" key="9">
    <source>
        <dbReference type="ARBA" id="ARBA00022833"/>
    </source>
</evidence>
<dbReference type="PANTHER" id="PTHR11533:SF294">
    <property type="entry name" value="THYROTROPIN-RELEASING HORMONE-DEGRADING ECTOENZYME"/>
    <property type="match status" value="1"/>
</dbReference>
<keyword evidence="12 19" id="KW-0482">Metalloprotease</keyword>
<dbReference type="InterPro" id="IPR045357">
    <property type="entry name" value="Aminopeptidase_N-like_N"/>
</dbReference>
<comment type="similarity">
    <text evidence="3 19">Belongs to the peptidase M1 family.</text>
</comment>
<evidence type="ECO:0000256" key="5">
    <source>
        <dbReference type="ARBA" id="ARBA00022670"/>
    </source>
</evidence>
<feature type="signal peptide" evidence="21">
    <location>
        <begin position="1"/>
        <end position="19"/>
    </location>
</feature>
<name>A0A8S4PFN4_OWEFU</name>
<dbReference type="GO" id="GO:0042277">
    <property type="term" value="F:peptide binding"/>
    <property type="evidence" value="ECO:0007669"/>
    <property type="project" value="TreeGrafter"/>
</dbReference>
<evidence type="ECO:0000256" key="8">
    <source>
        <dbReference type="ARBA" id="ARBA00022801"/>
    </source>
</evidence>
<evidence type="ECO:0000256" key="10">
    <source>
        <dbReference type="ARBA" id="ARBA00022968"/>
    </source>
</evidence>
<keyword evidence="21" id="KW-0732">Signal</keyword>
<dbReference type="PANTHER" id="PTHR11533">
    <property type="entry name" value="PROTEASE M1 ZINC METALLOPROTEASE"/>
    <property type="match status" value="1"/>
</dbReference>
<keyword evidence="7 17" id="KW-0479">Metal-binding</keyword>
<dbReference type="InterPro" id="IPR001930">
    <property type="entry name" value="Peptidase_M1"/>
</dbReference>
<evidence type="ECO:0000256" key="20">
    <source>
        <dbReference type="SAM" id="Coils"/>
    </source>
</evidence>
<dbReference type="InterPro" id="IPR027268">
    <property type="entry name" value="Peptidase_M4/M1_CTD_sf"/>
</dbReference>
<evidence type="ECO:0000256" key="19">
    <source>
        <dbReference type="RuleBase" id="RU364040"/>
    </source>
</evidence>
<feature type="domain" description="ERAP1-like C-terminal" evidence="23">
    <location>
        <begin position="626"/>
        <end position="951"/>
    </location>
</feature>
<dbReference type="FunFam" id="1.25.50.20:FF:000001">
    <property type="entry name" value="Aminopeptidase"/>
    <property type="match status" value="1"/>
</dbReference>
<evidence type="ECO:0000256" key="15">
    <source>
        <dbReference type="ARBA" id="ARBA00023180"/>
    </source>
</evidence>
<evidence type="ECO:0000313" key="25">
    <source>
        <dbReference type="EMBL" id="CAH1790172.1"/>
    </source>
</evidence>
<evidence type="ECO:0000256" key="13">
    <source>
        <dbReference type="ARBA" id="ARBA00023136"/>
    </source>
</evidence>
<evidence type="ECO:0000256" key="21">
    <source>
        <dbReference type="SAM" id="SignalP"/>
    </source>
</evidence>
<dbReference type="Gene3D" id="2.60.40.1910">
    <property type="match status" value="1"/>
</dbReference>
<keyword evidence="26" id="KW-1185">Reference proteome</keyword>
<evidence type="ECO:0000256" key="17">
    <source>
        <dbReference type="PIRSR" id="PIRSR634016-3"/>
    </source>
</evidence>
<evidence type="ECO:0000256" key="7">
    <source>
        <dbReference type="ARBA" id="ARBA00022723"/>
    </source>
</evidence>
<dbReference type="InterPro" id="IPR050344">
    <property type="entry name" value="Peptidase_M1_aminopeptidases"/>
</dbReference>
<dbReference type="Pfam" id="PF11838">
    <property type="entry name" value="ERAP1_C"/>
    <property type="match status" value="1"/>
</dbReference>
<dbReference type="CDD" id="cd09601">
    <property type="entry name" value="M1_APN-Q_like"/>
    <property type="match status" value="1"/>
</dbReference>
<reference evidence="25" key="1">
    <citation type="submission" date="2022-03" db="EMBL/GenBank/DDBJ databases">
        <authorList>
            <person name="Martin C."/>
        </authorList>
    </citation>
    <scope>NUCLEOTIDE SEQUENCE</scope>
</reference>
<keyword evidence="15" id="KW-0325">Glycoprotein</keyword>
<keyword evidence="5 19" id="KW-0645">Protease</keyword>
<dbReference type="SUPFAM" id="SSF63737">
    <property type="entry name" value="Leukotriene A4 hydrolase N-terminal domain"/>
    <property type="match status" value="1"/>
</dbReference>
<comment type="cofactor">
    <cofactor evidence="17 19">
        <name>Zn(2+)</name>
        <dbReference type="ChEBI" id="CHEBI:29105"/>
    </cofactor>
    <text evidence="17 19">Binds 1 zinc ion per subunit.</text>
</comment>
<keyword evidence="19" id="KW-0031">Aminopeptidase</keyword>
<dbReference type="GO" id="GO:0070006">
    <property type="term" value="F:metalloaminopeptidase activity"/>
    <property type="evidence" value="ECO:0007669"/>
    <property type="project" value="TreeGrafter"/>
</dbReference>
<feature type="binding site" evidence="17">
    <location>
        <position position="392"/>
    </location>
    <ligand>
        <name>Zn(2+)</name>
        <dbReference type="ChEBI" id="CHEBI:29105"/>
        <note>catalytic</note>
    </ligand>
</feature>
<keyword evidence="4" id="KW-1003">Cell membrane</keyword>
<keyword evidence="8 19" id="KW-0378">Hydrolase</keyword>
<dbReference type="FunFam" id="2.60.40.1730:FF:000012">
    <property type="entry name" value="Aminopeptidase N"/>
    <property type="match status" value="1"/>
</dbReference>
<dbReference type="InterPro" id="IPR034016">
    <property type="entry name" value="M1_APN-typ"/>
</dbReference>
<keyword evidence="6" id="KW-0812">Transmembrane</keyword>
<feature type="binding site" evidence="17">
    <location>
        <position position="396"/>
    </location>
    <ligand>
        <name>Zn(2+)</name>
        <dbReference type="ChEBI" id="CHEBI:29105"/>
        <note>catalytic</note>
    </ligand>
</feature>
<dbReference type="PRINTS" id="PR00756">
    <property type="entry name" value="ALADIPTASE"/>
</dbReference>
<dbReference type="Gene3D" id="1.25.50.20">
    <property type="match status" value="1"/>
</dbReference>
<dbReference type="EC" id="3.4.11.-" evidence="19"/>
<dbReference type="Pfam" id="PF01433">
    <property type="entry name" value="Peptidase_M1"/>
    <property type="match status" value="1"/>
</dbReference>
<evidence type="ECO:0000256" key="16">
    <source>
        <dbReference type="PIRSR" id="PIRSR634016-1"/>
    </source>
</evidence>
<organism evidence="25 26">
    <name type="scientific">Owenia fusiformis</name>
    <name type="common">Polychaete worm</name>
    <dbReference type="NCBI Taxonomy" id="6347"/>
    <lineage>
        <taxon>Eukaryota</taxon>
        <taxon>Metazoa</taxon>
        <taxon>Spiralia</taxon>
        <taxon>Lophotrochozoa</taxon>
        <taxon>Annelida</taxon>
        <taxon>Polychaeta</taxon>
        <taxon>Sedentaria</taxon>
        <taxon>Canalipalpata</taxon>
        <taxon>Sabellida</taxon>
        <taxon>Oweniida</taxon>
        <taxon>Oweniidae</taxon>
        <taxon>Owenia</taxon>
    </lineage>
</organism>
<keyword evidence="20" id="KW-0175">Coiled coil</keyword>
<feature type="coiled-coil region" evidence="20">
    <location>
        <begin position="21"/>
        <end position="59"/>
    </location>
</feature>
<evidence type="ECO:0000259" key="23">
    <source>
        <dbReference type="Pfam" id="PF11838"/>
    </source>
</evidence>
<dbReference type="Gene3D" id="1.10.390.10">
    <property type="entry name" value="Neutral Protease Domain 2"/>
    <property type="match status" value="1"/>
</dbReference>
<feature type="domain" description="Aminopeptidase N-like N-terminal" evidence="24">
    <location>
        <begin position="91"/>
        <end position="285"/>
    </location>
</feature>
<dbReference type="InterPro" id="IPR042097">
    <property type="entry name" value="Aminopeptidase_N-like_N_sf"/>
</dbReference>
<evidence type="ECO:0000256" key="4">
    <source>
        <dbReference type="ARBA" id="ARBA00022475"/>
    </source>
</evidence>
<feature type="binding site" evidence="17">
    <location>
        <position position="415"/>
    </location>
    <ligand>
        <name>Zn(2+)</name>
        <dbReference type="ChEBI" id="CHEBI:29105"/>
        <note>catalytic</note>
    </ligand>
</feature>
<evidence type="ECO:0000259" key="22">
    <source>
        <dbReference type="Pfam" id="PF01433"/>
    </source>
</evidence>
<dbReference type="Pfam" id="PF17900">
    <property type="entry name" value="Peptidase_M1_N"/>
    <property type="match status" value="1"/>
</dbReference>
<dbReference type="GO" id="GO:0008270">
    <property type="term" value="F:zinc ion binding"/>
    <property type="evidence" value="ECO:0007669"/>
    <property type="project" value="UniProtKB-UniRule"/>
</dbReference>
<gene>
    <name evidence="25" type="ORF">OFUS_LOCUS15419</name>
</gene>
<dbReference type="Proteomes" id="UP000749559">
    <property type="component" value="Unassembled WGS sequence"/>
</dbReference>
<evidence type="ECO:0000256" key="1">
    <source>
        <dbReference type="ARBA" id="ARBA00004236"/>
    </source>
</evidence>
<keyword evidence="9 17" id="KW-0862">Zinc</keyword>
<evidence type="ECO:0000256" key="18">
    <source>
        <dbReference type="PIRSR" id="PIRSR634016-4"/>
    </source>
</evidence>
<comment type="subcellular location">
    <subcellularLocation>
        <location evidence="1">Cell membrane</location>
    </subcellularLocation>
    <subcellularLocation>
        <location evidence="2">Membrane</location>
        <topology evidence="2">Single-pass type II membrane protein</topology>
    </subcellularLocation>
</comment>
<comment type="caution">
    <text evidence="25">The sequence shown here is derived from an EMBL/GenBank/DDBJ whole genome shotgun (WGS) entry which is preliminary data.</text>
</comment>
<feature type="domain" description="Peptidase M1 membrane alanine aminopeptidase" evidence="22">
    <location>
        <begin position="320"/>
        <end position="542"/>
    </location>
</feature>
<evidence type="ECO:0000256" key="12">
    <source>
        <dbReference type="ARBA" id="ARBA00023049"/>
    </source>
</evidence>
<dbReference type="GO" id="GO:0006508">
    <property type="term" value="P:proteolysis"/>
    <property type="evidence" value="ECO:0007669"/>
    <property type="project" value="UniProtKB-KW"/>
</dbReference>
<dbReference type="GO" id="GO:0043171">
    <property type="term" value="P:peptide catabolic process"/>
    <property type="evidence" value="ECO:0007669"/>
    <property type="project" value="TreeGrafter"/>
</dbReference>
<dbReference type="OrthoDB" id="510539at2759"/>
<evidence type="ECO:0000313" key="26">
    <source>
        <dbReference type="Proteomes" id="UP000749559"/>
    </source>
</evidence>
<feature type="active site" description="Proton acceptor" evidence="16">
    <location>
        <position position="393"/>
    </location>
</feature>
<dbReference type="AlphaFoldDB" id="A0A8S4PFN4"/>
<evidence type="ECO:0000256" key="2">
    <source>
        <dbReference type="ARBA" id="ARBA00004606"/>
    </source>
</evidence>
<evidence type="ECO:0000256" key="6">
    <source>
        <dbReference type="ARBA" id="ARBA00022692"/>
    </source>
</evidence>
<dbReference type="SUPFAM" id="SSF55486">
    <property type="entry name" value="Metalloproteases ('zincins'), catalytic domain"/>
    <property type="match status" value="1"/>
</dbReference>
<protein>
    <recommendedName>
        <fullName evidence="19">Aminopeptidase</fullName>
        <ecNumber evidence="19">3.4.11.-</ecNumber>
    </recommendedName>
</protein>
<dbReference type="EMBL" id="CAIIXF020000007">
    <property type="protein sequence ID" value="CAH1790172.1"/>
    <property type="molecule type" value="Genomic_DNA"/>
</dbReference>
<keyword evidence="11" id="KW-1133">Transmembrane helix</keyword>
<evidence type="ECO:0000256" key="11">
    <source>
        <dbReference type="ARBA" id="ARBA00022989"/>
    </source>
</evidence>
<evidence type="ECO:0000256" key="3">
    <source>
        <dbReference type="ARBA" id="ARBA00010136"/>
    </source>
</evidence>
<sequence>MHLICTSIVFLILIIAISTEDQCCEKQYKKLNRELRKLRRNTSDEISSLRTKVTELEKIVLKPGTGPDVGGMTTAPTTKPNIDVRLPTNLHPHHYKVELYPDMYKQNPEDFKFTGSVEILLECKEPTDEVIFHVNALTIDDASIEFSEASGAADAPKKQGQFEEDEERQFFIQKLDKPMVKGKNYTIKMAFRAPLTKGLAGLYLSSYEEGGVTKYLATTQFQPSYTRRTFPCFDEPAVKSTFDITLVRKEPMVSLSNMEIKQIVDRPGGLKADVYQTTVIMPTYLLAFVVCDFDKSEGVTANGTKFRVWSRKEAVNQTTYALDIGVAILEYFEDFFDVDFPLPKQDMIAVPDFVADGMENWGLIIYSETSLLYDDTGSSASNKQEIAGVVSHELAHQWFGNLVTPGWWDDLWLNEGFASYVEYLGVDFVHPEWKMMEQFVVQILEDVFKTDGLAASHPVYVPIGHPDEIYETFDKISYYKSSSIIRMVNNFLTEDTFRKGLTNYLKDNAFGNTHHTDLWKSLTDQAMSEGKNIDVGDIMNTWVRQMGYPVVTVSRNGTSAEATQKHYLLDPSQTPDPKYPSPYNYLWKVPLSYTTKSESNFINPPIIWMNEETKSLNGLPTETNDWVLVNVNQIGYYRVDYDTANWNALIAQLNDNHLAIQVRNRAQLIDDAFSLSRAGIYNVDITRAMQTTNYLINEREYVPWFAAIENLRYIYQMLGSTGSFGDYSKYILKQILPLYDFLGWNDSLKNNTHLEQFTRSLVIAQVCDMGHQACKDQASALYKEWMDSPDDNKISPNLKGTVYCNAIANGGIEEWDFAFERFQNENLAGERVRLLQGMACSTQPWILSRYLSWSFDETYIREQDALEVLVYISWNRIGLPLVWNFVRARWDYIFEKYEESVFIFTYIINIITETFNTDFHLQEVKCFMDAKAAINKLGATQRAFEQALEKTSSNIKWMENNYDRLKTWLQENS</sequence>